<dbReference type="PANTHER" id="PTHR37164">
    <property type="entry name" value="BACTERIOHEMERYTHRIN"/>
    <property type="match status" value="1"/>
</dbReference>
<evidence type="ECO:0000256" key="2">
    <source>
        <dbReference type="ARBA" id="ARBA00022723"/>
    </source>
</evidence>
<gene>
    <name evidence="5" type="ORF">HLPR_10970</name>
</gene>
<dbReference type="PANTHER" id="PTHR37164:SF1">
    <property type="entry name" value="BACTERIOHEMERYTHRIN"/>
    <property type="match status" value="1"/>
</dbReference>
<dbReference type="InterPro" id="IPR035938">
    <property type="entry name" value="Hemerythrin-like_sf"/>
</dbReference>
<dbReference type="Gene3D" id="1.20.120.50">
    <property type="entry name" value="Hemerythrin-like"/>
    <property type="match status" value="1"/>
</dbReference>
<accession>A0AAU9E2S7</accession>
<evidence type="ECO:0000313" key="6">
    <source>
        <dbReference type="Proteomes" id="UP001321786"/>
    </source>
</evidence>
<dbReference type="NCBIfam" id="NF033749">
    <property type="entry name" value="bact_hemeryth"/>
    <property type="match status" value="1"/>
</dbReference>
<keyword evidence="6" id="KW-1185">Reference proteome</keyword>
<keyword evidence="3" id="KW-0408">Iron</keyword>
<proteinExistence type="inferred from homology"/>
<dbReference type="SUPFAM" id="SSF47188">
    <property type="entry name" value="Hemerythrin-like"/>
    <property type="match status" value="1"/>
</dbReference>
<evidence type="ECO:0000256" key="3">
    <source>
        <dbReference type="ARBA" id="ARBA00023004"/>
    </source>
</evidence>
<dbReference type="NCBIfam" id="TIGR02481">
    <property type="entry name" value="hemeryth_dom"/>
    <property type="match status" value="1"/>
</dbReference>
<reference evidence="5 6" key="1">
    <citation type="submission" date="2023-08" db="EMBL/GenBank/DDBJ databases">
        <title>Helicovermis profunda gen. nov., sp. nov., a novel mesophilic, fermentative bacterium within the Bacillota from a deep-sea hydrothermal vent chimney.</title>
        <authorList>
            <person name="Miyazaki U."/>
            <person name="Mizutani D."/>
            <person name="Hashimoto Y."/>
            <person name="Tame A."/>
            <person name="Sawayama S."/>
            <person name="Miyazaki J."/>
            <person name="Takai K."/>
            <person name="Nakagawa S."/>
        </authorList>
    </citation>
    <scope>NUCLEOTIDE SEQUENCE [LARGE SCALE GENOMIC DNA]</scope>
    <source>
        <strain evidence="5 6">S502</strain>
    </source>
</reference>
<evidence type="ECO:0000259" key="4">
    <source>
        <dbReference type="Pfam" id="PF01814"/>
    </source>
</evidence>
<evidence type="ECO:0000313" key="5">
    <source>
        <dbReference type="EMBL" id="BEP28766.1"/>
    </source>
</evidence>
<dbReference type="Pfam" id="PF01814">
    <property type="entry name" value="Hemerythrin"/>
    <property type="match status" value="1"/>
</dbReference>
<dbReference type="InterPro" id="IPR016131">
    <property type="entry name" value="Haemerythrin_Fe_BS"/>
</dbReference>
<dbReference type="KEGG" id="hprf:HLPR_10970"/>
<dbReference type="AlphaFoldDB" id="A0AAU9E2S7"/>
<dbReference type="EMBL" id="AP028654">
    <property type="protein sequence ID" value="BEP28766.1"/>
    <property type="molecule type" value="Genomic_DNA"/>
</dbReference>
<name>A0AAU9E2S7_9FIRM</name>
<sequence>MSIKWEEKYSVKIKAIDEQHKILLNLIGELEDFSKKYNYKEVLPETLNTLSEYVKVHFSTEEELMQKVNYPFLKEHKKVHNNFTNEVENEIKKLEKKEVTALDIIFLYNYLLVWIKEHILGEDHKYVDYLKEFHDL</sequence>
<dbReference type="InterPro" id="IPR012312">
    <property type="entry name" value="Hemerythrin-like"/>
</dbReference>
<protein>
    <submittedName>
        <fullName evidence="5">Hemerythrin family protein</fullName>
    </submittedName>
</protein>
<dbReference type="RefSeq" id="WP_338537072.1">
    <property type="nucleotide sequence ID" value="NZ_AP028654.1"/>
</dbReference>
<dbReference type="CDD" id="cd12107">
    <property type="entry name" value="Hemerythrin"/>
    <property type="match status" value="1"/>
</dbReference>
<evidence type="ECO:0000256" key="1">
    <source>
        <dbReference type="ARBA" id="ARBA00010587"/>
    </source>
</evidence>
<dbReference type="PROSITE" id="PS00550">
    <property type="entry name" value="HEMERYTHRINS"/>
    <property type="match status" value="1"/>
</dbReference>
<dbReference type="InterPro" id="IPR050669">
    <property type="entry name" value="Hemerythrin"/>
</dbReference>
<organism evidence="5 6">
    <name type="scientific">Helicovermis profundi</name>
    <dbReference type="NCBI Taxonomy" id="3065157"/>
    <lineage>
        <taxon>Bacteria</taxon>
        <taxon>Bacillati</taxon>
        <taxon>Bacillota</taxon>
        <taxon>Clostridia</taxon>
        <taxon>Helicovermis</taxon>
    </lineage>
</organism>
<comment type="similarity">
    <text evidence="1">Belongs to the hemerythrin family.</text>
</comment>
<dbReference type="Proteomes" id="UP001321786">
    <property type="component" value="Chromosome"/>
</dbReference>
<dbReference type="GO" id="GO:0046872">
    <property type="term" value="F:metal ion binding"/>
    <property type="evidence" value="ECO:0007669"/>
    <property type="project" value="UniProtKB-KW"/>
</dbReference>
<keyword evidence="2" id="KW-0479">Metal-binding</keyword>
<feature type="domain" description="Hemerythrin-like" evidence="4">
    <location>
        <begin position="13"/>
        <end position="129"/>
    </location>
</feature>
<dbReference type="InterPro" id="IPR012827">
    <property type="entry name" value="Hemerythrin_metal-bd"/>
</dbReference>